<dbReference type="GO" id="GO:0030170">
    <property type="term" value="F:pyridoxal phosphate binding"/>
    <property type="evidence" value="ECO:0007669"/>
    <property type="project" value="InterPro"/>
</dbReference>
<dbReference type="InterPro" id="IPR015422">
    <property type="entry name" value="PyrdxlP-dep_Trfase_small"/>
</dbReference>
<accession>A0A7X2T1E5</accession>
<dbReference type="SUPFAM" id="SSF53383">
    <property type="entry name" value="PLP-dependent transferases"/>
    <property type="match status" value="1"/>
</dbReference>
<dbReference type="CDD" id="cd00609">
    <property type="entry name" value="AAT_like"/>
    <property type="match status" value="1"/>
</dbReference>
<name>A0A7X2T1E5_9CLOT</name>
<comment type="caution">
    <text evidence="4">The sequence shown here is derived from an EMBL/GenBank/DDBJ whole genome shotgun (WGS) entry which is preliminary data.</text>
</comment>
<evidence type="ECO:0000256" key="1">
    <source>
        <dbReference type="ARBA" id="ARBA00001933"/>
    </source>
</evidence>
<dbReference type="Pfam" id="PF00155">
    <property type="entry name" value="Aminotran_1_2"/>
    <property type="match status" value="1"/>
</dbReference>
<feature type="domain" description="Aminotransferase class I/classII large" evidence="3">
    <location>
        <begin position="23"/>
        <end position="351"/>
    </location>
</feature>
<keyword evidence="4" id="KW-0032">Aminotransferase</keyword>
<dbReference type="Gene3D" id="3.90.1150.10">
    <property type="entry name" value="Aspartate Aminotransferase, domain 1"/>
    <property type="match status" value="1"/>
</dbReference>
<dbReference type="InterPro" id="IPR015424">
    <property type="entry name" value="PyrdxlP-dep_Trfase"/>
</dbReference>
<dbReference type="AlphaFoldDB" id="A0A7X2T1E5"/>
<sequence length="357" mass="40346">MTIKHGANLFDLAKELHIEKSSIMDFSSNINPFGSSVKAKKVVAENMDAVSIYPDPDYVNLKKSISEYASCSPENIILGSGATELISKYISFINPKNALLICPAYSEYERELNKHNCNIYKYLAQKEKDFKIDIHDLVDTINNNHCDFLILCNPNNPTGFAFTNEEVKFILSSTSCYVMVDETYVEFTDKAKYSCSQLIDSFSKLFVIRGTSKFFSTPGIRLGYALLSDKDVHQKIQDTLDLWNINIFASMMGEIMFVDNDFISSTVDKIKKERNYLTDSLKLLNGIKVYDSFGNFILCEICSKAVTSASLYDSMAKKGIIIRDCSSFGLGDYFFRVCVLKHDENEKLIAELTKVLS</sequence>
<evidence type="ECO:0000256" key="2">
    <source>
        <dbReference type="ARBA" id="ARBA00022898"/>
    </source>
</evidence>
<dbReference type="InterPro" id="IPR004839">
    <property type="entry name" value="Aminotransferase_I/II_large"/>
</dbReference>
<dbReference type="Gene3D" id="3.40.640.10">
    <property type="entry name" value="Type I PLP-dependent aspartate aminotransferase-like (Major domain)"/>
    <property type="match status" value="1"/>
</dbReference>
<gene>
    <name evidence="4" type="ORF">FYJ33_06955</name>
</gene>
<comment type="cofactor">
    <cofactor evidence="1">
        <name>pyridoxal 5'-phosphate</name>
        <dbReference type="ChEBI" id="CHEBI:597326"/>
    </cofactor>
</comment>
<protein>
    <submittedName>
        <fullName evidence="4">Aminotransferase class I/II-fold pyridoxal phosphate-dependent enzyme</fullName>
    </submittedName>
</protein>
<dbReference type="PANTHER" id="PTHR42885:SF1">
    <property type="entry name" value="THREONINE-PHOSPHATE DECARBOXYLASE"/>
    <property type="match status" value="1"/>
</dbReference>
<organism evidence="4 5">
    <name type="scientific">Inconstantimicrobium porci</name>
    <dbReference type="NCBI Taxonomy" id="2652291"/>
    <lineage>
        <taxon>Bacteria</taxon>
        <taxon>Bacillati</taxon>
        <taxon>Bacillota</taxon>
        <taxon>Clostridia</taxon>
        <taxon>Eubacteriales</taxon>
        <taxon>Clostridiaceae</taxon>
        <taxon>Inconstantimicrobium</taxon>
    </lineage>
</organism>
<keyword evidence="4" id="KW-0808">Transferase</keyword>
<dbReference type="InterPro" id="IPR015421">
    <property type="entry name" value="PyrdxlP-dep_Trfase_major"/>
</dbReference>
<keyword evidence="2" id="KW-0663">Pyridoxal phosphate</keyword>
<keyword evidence="5" id="KW-1185">Reference proteome</keyword>
<dbReference type="EMBL" id="VULX01000007">
    <property type="protein sequence ID" value="MSR91155.1"/>
    <property type="molecule type" value="Genomic_DNA"/>
</dbReference>
<evidence type="ECO:0000313" key="4">
    <source>
        <dbReference type="EMBL" id="MSR91155.1"/>
    </source>
</evidence>
<evidence type="ECO:0000259" key="3">
    <source>
        <dbReference type="Pfam" id="PF00155"/>
    </source>
</evidence>
<proteinExistence type="predicted"/>
<dbReference type="GO" id="GO:0008483">
    <property type="term" value="F:transaminase activity"/>
    <property type="evidence" value="ECO:0007669"/>
    <property type="project" value="UniProtKB-KW"/>
</dbReference>
<reference evidence="4 5" key="1">
    <citation type="submission" date="2019-08" db="EMBL/GenBank/DDBJ databases">
        <title>In-depth cultivation of the pig gut microbiome towards novel bacterial diversity and tailored functional studies.</title>
        <authorList>
            <person name="Wylensek D."/>
            <person name="Hitch T.C.A."/>
            <person name="Clavel T."/>
        </authorList>
    </citation>
    <scope>NUCLEOTIDE SEQUENCE [LARGE SCALE GENOMIC DNA]</scope>
    <source>
        <strain evidence="4 5">WCA-383-APC-5B</strain>
    </source>
</reference>
<dbReference type="Proteomes" id="UP000460287">
    <property type="component" value="Unassembled WGS sequence"/>
</dbReference>
<dbReference type="RefSeq" id="WP_154531033.1">
    <property type="nucleotide sequence ID" value="NZ_VULX01000007.1"/>
</dbReference>
<evidence type="ECO:0000313" key="5">
    <source>
        <dbReference type="Proteomes" id="UP000460287"/>
    </source>
</evidence>
<dbReference type="PANTHER" id="PTHR42885">
    <property type="entry name" value="HISTIDINOL-PHOSPHATE AMINOTRANSFERASE-RELATED"/>
    <property type="match status" value="1"/>
</dbReference>